<keyword evidence="2" id="KW-1185">Reference proteome</keyword>
<name>Q6ARV8_DESPS</name>
<evidence type="ECO:0000313" key="2">
    <source>
        <dbReference type="Proteomes" id="UP000000602"/>
    </source>
</evidence>
<reference evidence="2" key="1">
    <citation type="journal article" date="2004" name="Environ. Microbiol.">
        <title>The genome of Desulfotalea psychrophila, a sulfate-reducing bacterium from permanently cold Arctic sediments.</title>
        <authorList>
            <person name="Rabus R."/>
            <person name="Ruepp A."/>
            <person name="Frickey T."/>
            <person name="Rattei T."/>
            <person name="Fartmann B."/>
            <person name="Stark M."/>
            <person name="Bauer M."/>
            <person name="Zibat A."/>
            <person name="Lombardot T."/>
            <person name="Becker I."/>
            <person name="Amann J."/>
            <person name="Gellner K."/>
            <person name="Teeling H."/>
            <person name="Leuschner W.D."/>
            <person name="Gloeckner F.-O."/>
            <person name="Lupas A.N."/>
            <person name="Amann R."/>
            <person name="Klenk H.-P."/>
        </authorList>
    </citation>
    <scope>NUCLEOTIDE SEQUENCE [LARGE SCALE GENOMIC DNA]</scope>
    <source>
        <strain evidence="2">DSM 12343 / LSv54</strain>
    </source>
</reference>
<dbReference type="AlphaFoldDB" id="Q6ARV8"/>
<proteinExistence type="predicted"/>
<dbReference type="EMBL" id="CR522870">
    <property type="protein sequence ID" value="CAG34917.1"/>
    <property type="molecule type" value="Genomic_DNA"/>
</dbReference>
<gene>
    <name evidence="1" type="ordered locus">DP0188</name>
</gene>
<sequence>MGHSDIPDTADKGVFAGRIELNGAISLTRLSRYSFPDEAGTSSPERDQAGREVLIQLALLGVSLVMDKLDLRSGCELYTASRESYVLRSNGEQVAFNLPSSTAKLKEALAVAKEHGLSFNQEPICLTAGSALVGLLPRGEE</sequence>
<dbReference type="STRING" id="177439.DP0188"/>
<dbReference type="KEGG" id="dps:DP0188"/>
<protein>
    <submittedName>
        <fullName evidence="1">Uncharacterized protein</fullName>
    </submittedName>
</protein>
<organism evidence="1 2">
    <name type="scientific">Desulfotalea psychrophila (strain LSv54 / DSM 12343)</name>
    <dbReference type="NCBI Taxonomy" id="177439"/>
    <lineage>
        <taxon>Bacteria</taxon>
        <taxon>Pseudomonadati</taxon>
        <taxon>Thermodesulfobacteriota</taxon>
        <taxon>Desulfobulbia</taxon>
        <taxon>Desulfobulbales</taxon>
        <taxon>Desulfocapsaceae</taxon>
        <taxon>Desulfotalea</taxon>
    </lineage>
</organism>
<dbReference type="HOGENOM" id="CLU_1822276_0_0_7"/>
<accession>Q6ARV8</accession>
<dbReference type="RefSeq" id="WP_011187433.1">
    <property type="nucleotide sequence ID" value="NC_006138.1"/>
</dbReference>
<dbReference type="Proteomes" id="UP000000602">
    <property type="component" value="Chromosome"/>
</dbReference>
<evidence type="ECO:0000313" key="1">
    <source>
        <dbReference type="EMBL" id="CAG34917.1"/>
    </source>
</evidence>